<dbReference type="Proteomes" id="UP000198900">
    <property type="component" value="Unassembled WGS sequence"/>
</dbReference>
<keyword evidence="2" id="KW-0411">Iron-sulfur</keyword>
<dbReference type="InterPro" id="IPR017938">
    <property type="entry name" value="Riboflavin_synthase-like_b-brl"/>
</dbReference>
<dbReference type="GO" id="GO:0016491">
    <property type="term" value="F:oxidoreductase activity"/>
    <property type="evidence" value="ECO:0007669"/>
    <property type="project" value="InterPro"/>
</dbReference>
<dbReference type="EMBL" id="FNDI01000035">
    <property type="protein sequence ID" value="SDJ16227.1"/>
    <property type="molecule type" value="Genomic_DNA"/>
</dbReference>
<dbReference type="PANTHER" id="PTHR47354">
    <property type="entry name" value="NADH OXIDOREDUCTASE HCR"/>
    <property type="match status" value="1"/>
</dbReference>
<dbReference type="Gene3D" id="3.40.50.80">
    <property type="entry name" value="Nucleotide-binding domain of ferredoxin-NADP reductase (FNR) module"/>
    <property type="match status" value="1"/>
</dbReference>
<dbReference type="CDD" id="cd06189">
    <property type="entry name" value="flavin_oxioreductase"/>
    <property type="match status" value="1"/>
</dbReference>
<dbReference type="PANTHER" id="PTHR47354:SF5">
    <property type="entry name" value="PROTEIN RFBI"/>
    <property type="match status" value="1"/>
</dbReference>
<evidence type="ECO:0000313" key="7">
    <source>
        <dbReference type="Proteomes" id="UP000198900"/>
    </source>
</evidence>
<dbReference type="SUPFAM" id="SSF54292">
    <property type="entry name" value="2Fe-2S ferredoxin-like"/>
    <property type="match status" value="1"/>
</dbReference>
<dbReference type="InterPro" id="IPR036010">
    <property type="entry name" value="2Fe-2S_ferredoxin-like_sf"/>
</dbReference>
<dbReference type="InterPro" id="IPR012675">
    <property type="entry name" value="Beta-grasp_dom_sf"/>
</dbReference>
<dbReference type="Gene3D" id="2.40.30.10">
    <property type="entry name" value="Translation factors"/>
    <property type="match status" value="1"/>
</dbReference>
<dbReference type="InterPro" id="IPR050415">
    <property type="entry name" value="MRET"/>
</dbReference>
<dbReference type="SUPFAM" id="SSF63380">
    <property type="entry name" value="Riboflavin synthase domain-like"/>
    <property type="match status" value="1"/>
</dbReference>
<proteinExistence type="predicted"/>
<evidence type="ECO:0000256" key="2">
    <source>
        <dbReference type="ARBA" id="ARBA00022714"/>
    </source>
</evidence>
<dbReference type="CDD" id="cd00207">
    <property type="entry name" value="fer2"/>
    <property type="match status" value="1"/>
</dbReference>
<comment type="cofactor">
    <cofactor evidence="1">
        <name>FAD</name>
        <dbReference type="ChEBI" id="CHEBI:57692"/>
    </cofactor>
</comment>
<keyword evidence="7" id="KW-1185">Reference proteome</keyword>
<dbReference type="AlphaFoldDB" id="A0A7Z7BG69"/>
<dbReference type="SUPFAM" id="SSF52343">
    <property type="entry name" value="Ferredoxin reductase-like, C-terminal NADP-linked domain"/>
    <property type="match status" value="1"/>
</dbReference>
<dbReference type="Gene3D" id="3.10.20.30">
    <property type="match status" value="1"/>
</dbReference>
<evidence type="ECO:0000256" key="3">
    <source>
        <dbReference type="ARBA" id="ARBA00034078"/>
    </source>
</evidence>
<evidence type="ECO:0000259" key="5">
    <source>
        <dbReference type="PROSITE" id="PS51384"/>
    </source>
</evidence>
<evidence type="ECO:0000256" key="1">
    <source>
        <dbReference type="ARBA" id="ARBA00001974"/>
    </source>
</evidence>
<dbReference type="PROSITE" id="PS51384">
    <property type="entry name" value="FAD_FR"/>
    <property type="match status" value="1"/>
</dbReference>
<dbReference type="PRINTS" id="PR00410">
    <property type="entry name" value="PHEHYDRXLASE"/>
</dbReference>
<gene>
    <name evidence="6" type="ORF">SAMN04487926_13583</name>
</gene>
<reference evidence="6" key="1">
    <citation type="submission" date="2016-10" db="EMBL/GenBank/DDBJ databases">
        <authorList>
            <person name="Varghese N."/>
            <person name="Submissions S."/>
        </authorList>
    </citation>
    <scope>NUCLEOTIDE SEQUENCE [LARGE SCALE GENOMIC DNA]</scope>
    <source>
        <strain evidence="6">YR281</strain>
    </source>
</reference>
<dbReference type="InterPro" id="IPR001041">
    <property type="entry name" value="2Fe-2S_ferredoxin-type"/>
</dbReference>
<accession>A0A7Z7BG69</accession>
<evidence type="ECO:0000313" key="6">
    <source>
        <dbReference type="EMBL" id="SDJ16227.1"/>
    </source>
</evidence>
<keyword evidence="2" id="KW-0408">Iron</keyword>
<sequence>MTVFKLRIEPAGVEVSCPTEGSLLDAALAAGYFPRHSCRRGQCNACETRVVSGDVCYPDDFEPEGVRDDYVLACQAHAVTDVTIEAPEVGTTPGQHLVQTGARVVEVQHVSEDVARVVLNVSPSSGLSFQPGQYVEVILRDGTRRSYSMANAPGDDGVIEWHVRAVPGGRFSNYVYRTLKPRDMLRIEGPFGTFMLRDTSAPMILLASGTGYAPIAAMLKAHRATIQRRGAVLYWGGVQLADLYAYDELRAWEQANPGLRFVPVLSGDEPGWTGRTGFVHEAVASDFPDLSTHEVYACGNPLMVEGARHTFTRRNRLPIENFFSDSFVSRVEAG</sequence>
<feature type="domain" description="FAD-binding FR-type" evidence="5">
    <location>
        <begin position="97"/>
        <end position="197"/>
    </location>
</feature>
<protein>
    <submittedName>
        <fullName evidence="6">CDP-4-dehydro-6-deoxyglucose reductase</fullName>
    </submittedName>
</protein>
<organism evidence="6 7">
    <name type="scientific">Paraburkholderia steynii</name>
    <dbReference type="NCBI Taxonomy" id="1245441"/>
    <lineage>
        <taxon>Bacteria</taxon>
        <taxon>Pseudomonadati</taxon>
        <taxon>Pseudomonadota</taxon>
        <taxon>Betaproteobacteria</taxon>
        <taxon>Burkholderiales</taxon>
        <taxon>Burkholderiaceae</taxon>
        <taxon>Paraburkholderia</taxon>
    </lineage>
</organism>
<dbReference type="InterPro" id="IPR001709">
    <property type="entry name" value="Flavoprot_Pyr_Nucl_cyt_Rdtase"/>
</dbReference>
<comment type="cofactor">
    <cofactor evidence="3">
        <name>[2Fe-2S] cluster</name>
        <dbReference type="ChEBI" id="CHEBI:190135"/>
    </cofactor>
</comment>
<dbReference type="PROSITE" id="PS51085">
    <property type="entry name" value="2FE2S_FER_2"/>
    <property type="match status" value="1"/>
</dbReference>
<dbReference type="InterPro" id="IPR017927">
    <property type="entry name" value="FAD-bd_FR_type"/>
</dbReference>
<dbReference type="InterPro" id="IPR001433">
    <property type="entry name" value="OxRdtase_FAD/NAD-bd"/>
</dbReference>
<dbReference type="Pfam" id="PF00970">
    <property type="entry name" value="FAD_binding_6"/>
    <property type="match status" value="1"/>
</dbReference>
<dbReference type="InterPro" id="IPR039261">
    <property type="entry name" value="FNR_nucleotide-bd"/>
</dbReference>
<dbReference type="Pfam" id="PF00175">
    <property type="entry name" value="NAD_binding_1"/>
    <property type="match status" value="1"/>
</dbReference>
<name>A0A7Z7BG69_9BURK</name>
<feature type="domain" description="2Fe-2S ferredoxin-type" evidence="4">
    <location>
        <begin position="4"/>
        <end position="90"/>
    </location>
</feature>
<evidence type="ECO:0000259" key="4">
    <source>
        <dbReference type="PROSITE" id="PS51085"/>
    </source>
</evidence>
<dbReference type="RefSeq" id="WP_091788882.1">
    <property type="nucleotide sequence ID" value="NZ_FNDI01000035.1"/>
</dbReference>
<dbReference type="InterPro" id="IPR008333">
    <property type="entry name" value="Cbr1-like_FAD-bd_dom"/>
</dbReference>
<dbReference type="Pfam" id="PF00111">
    <property type="entry name" value="Fer2"/>
    <property type="match status" value="1"/>
</dbReference>
<keyword evidence="2" id="KW-0479">Metal-binding</keyword>
<comment type="caution">
    <text evidence="6">The sequence shown here is derived from an EMBL/GenBank/DDBJ whole genome shotgun (WGS) entry which is preliminary data.</text>
</comment>
<keyword evidence="2" id="KW-0001">2Fe-2S</keyword>
<dbReference type="PRINTS" id="PR00371">
    <property type="entry name" value="FPNCR"/>
</dbReference>
<dbReference type="GO" id="GO:0051537">
    <property type="term" value="F:2 iron, 2 sulfur cluster binding"/>
    <property type="evidence" value="ECO:0007669"/>
    <property type="project" value="UniProtKB-KW"/>
</dbReference>